<dbReference type="OrthoDB" id="5422120at2"/>
<evidence type="ECO:0008006" key="3">
    <source>
        <dbReference type="Google" id="ProtNLM"/>
    </source>
</evidence>
<reference evidence="1 2" key="1">
    <citation type="submission" date="2019-11" db="EMBL/GenBank/DDBJ databases">
        <title>Comparative genomics of hydrocarbon-degrading Desulfosarcina strains.</title>
        <authorList>
            <person name="Watanabe M."/>
            <person name="Kojima H."/>
            <person name="Fukui M."/>
        </authorList>
    </citation>
    <scope>NUCLEOTIDE SEQUENCE [LARGE SCALE GENOMIC DNA]</scope>
    <source>
        <strain evidence="1 2">PP31</strain>
    </source>
</reference>
<organism evidence="1 2">
    <name type="scientific">Desulfosarcina widdelii</name>
    <dbReference type="NCBI Taxonomy" id="947919"/>
    <lineage>
        <taxon>Bacteria</taxon>
        <taxon>Pseudomonadati</taxon>
        <taxon>Thermodesulfobacteriota</taxon>
        <taxon>Desulfobacteria</taxon>
        <taxon>Desulfobacterales</taxon>
        <taxon>Desulfosarcinaceae</taxon>
        <taxon>Desulfosarcina</taxon>
    </lineage>
</organism>
<dbReference type="Gene3D" id="2.40.10.220">
    <property type="entry name" value="predicted glycosyltransferase like domains"/>
    <property type="match status" value="1"/>
</dbReference>
<evidence type="ECO:0000313" key="2">
    <source>
        <dbReference type="Proteomes" id="UP000427769"/>
    </source>
</evidence>
<sequence>MAREKIPLYDLDRSHGDVGDDRTKGIRIERDSLRISTELAVTCRPYTSKVFLRTRDGIMRNFSCNGSYIETSYEFKPGTILIVQIISYPPIPASIPNEKLPKFLCLAEVKWLRELPKQNERKYGIGLRYLDE</sequence>
<dbReference type="RefSeq" id="WP_155302207.1">
    <property type="nucleotide sequence ID" value="NZ_AP021875.1"/>
</dbReference>
<dbReference type="EMBL" id="AP021875">
    <property type="protein sequence ID" value="BBO73063.1"/>
    <property type="molecule type" value="Genomic_DNA"/>
</dbReference>
<dbReference type="KEGG" id="dwd:DSCW_04800"/>
<name>A0A5K7YYS0_9BACT</name>
<evidence type="ECO:0000313" key="1">
    <source>
        <dbReference type="EMBL" id="BBO73063.1"/>
    </source>
</evidence>
<proteinExistence type="predicted"/>
<dbReference type="Proteomes" id="UP000427769">
    <property type="component" value="Chromosome"/>
</dbReference>
<gene>
    <name evidence="1" type="ORF">DSCW_04800</name>
</gene>
<accession>A0A5K7YYS0</accession>
<protein>
    <recommendedName>
        <fullName evidence="3">PilZ domain-containing protein</fullName>
    </recommendedName>
</protein>
<dbReference type="AlphaFoldDB" id="A0A5K7YYS0"/>
<keyword evidence="2" id="KW-1185">Reference proteome</keyword>